<dbReference type="RefSeq" id="WP_187041732.1">
    <property type="nucleotide sequence ID" value="NZ_BJCE01000282.1"/>
</dbReference>
<evidence type="ECO:0000313" key="1">
    <source>
        <dbReference type="EMBL" id="GCL39609.1"/>
    </source>
</evidence>
<gene>
    <name evidence="1" type="ORF">SR1949_47360</name>
</gene>
<keyword evidence="2" id="KW-1185">Reference proteome</keyword>
<protein>
    <submittedName>
        <fullName evidence="1">Uncharacterized protein</fullName>
    </submittedName>
</protein>
<evidence type="ECO:0000313" key="2">
    <source>
        <dbReference type="Proteomes" id="UP000300142"/>
    </source>
</evidence>
<comment type="caution">
    <text evidence="1">The sequence shown here is derived from an EMBL/GenBank/DDBJ whole genome shotgun (WGS) entry which is preliminary data.</text>
</comment>
<name>A0A480A459_9CYAN</name>
<accession>A0A480A459</accession>
<sequence>MAFFRQYIAPLLVVLVFLIALVAVSARIFLPSDMAAPAPIGVIVSNL</sequence>
<dbReference type="Proteomes" id="UP000300142">
    <property type="component" value="Unassembled WGS sequence"/>
</dbReference>
<dbReference type="EMBL" id="BJCE01000282">
    <property type="protein sequence ID" value="GCL39609.1"/>
    <property type="molecule type" value="Genomic_DNA"/>
</dbReference>
<dbReference type="AlphaFoldDB" id="A0A480A459"/>
<organism evidence="1 2">
    <name type="scientific">Sphaerospermopsis reniformis</name>
    <dbReference type="NCBI Taxonomy" id="531300"/>
    <lineage>
        <taxon>Bacteria</taxon>
        <taxon>Bacillati</taxon>
        <taxon>Cyanobacteriota</taxon>
        <taxon>Cyanophyceae</taxon>
        <taxon>Nostocales</taxon>
        <taxon>Aphanizomenonaceae</taxon>
        <taxon>Sphaerospermopsis</taxon>
    </lineage>
</organism>
<proteinExistence type="predicted"/>
<reference evidence="2" key="1">
    <citation type="submission" date="2019-02" db="EMBL/GenBank/DDBJ databases">
        <title>Draft genome sequence of Sphaerospermopsis reniformis NIES-1949.</title>
        <authorList>
            <person name="Yamaguchi H."/>
            <person name="Suzuki S."/>
            <person name="Kawachi M."/>
        </authorList>
    </citation>
    <scope>NUCLEOTIDE SEQUENCE [LARGE SCALE GENOMIC DNA]</scope>
    <source>
        <strain evidence="2">NIES-1949</strain>
    </source>
</reference>